<dbReference type="EMBL" id="BSUN01000001">
    <property type="protein sequence ID" value="GMA37377.1"/>
    <property type="molecule type" value="Genomic_DNA"/>
</dbReference>
<gene>
    <name evidence="3" type="ORF">GCM10025876_35810</name>
</gene>
<reference evidence="4" key="1">
    <citation type="journal article" date="2019" name="Int. J. Syst. Evol. Microbiol.">
        <title>The Global Catalogue of Microorganisms (GCM) 10K type strain sequencing project: providing services to taxonomists for standard genome sequencing and annotation.</title>
        <authorList>
            <consortium name="The Broad Institute Genomics Platform"/>
            <consortium name="The Broad Institute Genome Sequencing Center for Infectious Disease"/>
            <person name="Wu L."/>
            <person name="Ma J."/>
        </authorList>
    </citation>
    <scope>NUCLEOTIDE SEQUENCE [LARGE SCALE GENOMIC DNA]</scope>
    <source>
        <strain evidence="4">NBRC 112299</strain>
    </source>
</reference>
<keyword evidence="4" id="KW-1185">Reference proteome</keyword>
<feature type="region of interest" description="Disordered" evidence="1">
    <location>
        <begin position="147"/>
        <end position="181"/>
    </location>
</feature>
<accession>A0ABQ6IHH2</accession>
<dbReference type="Gene3D" id="3.40.50.300">
    <property type="entry name" value="P-loop containing nucleotide triphosphate hydrolases"/>
    <property type="match status" value="1"/>
</dbReference>
<dbReference type="Pfam" id="PF00005">
    <property type="entry name" value="ABC_tran"/>
    <property type="match status" value="1"/>
</dbReference>
<feature type="compositionally biased region" description="Basic and acidic residues" evidence="1">
    <location>
        <begin position="157"/>
        <end position="174"/>
    </location>
</feature>
<dbReference type="PANTHER" id="PTHR42855">
    <property type="entry name" value="ABC TRANSPORTER ATP-BINDING SUBUNIT"/>
    <property type="match status" value="1"/>
</dbReference>
<evidence type="ECO:0000259" key="2">
    <source>
        <dbReference type="Pfam" id="PF00005"/>
    </source>
</evidence>
<evidence type="ECO:0000313" key="3">
    <source>
        <dbReference type="EMBL" id="GMA37377.1"/>
    </source>
</evidence>
<dbReference type="Proteomes" id="UP001157125">
    <property type="component" value="Unassembled WGS sequence"/>
</dbReference>
<protein>
    <recommendedName>
        <fullName evidence="2">ABC transporter domain-containing protein</fullName>
    </recommendedName>
</protein>
<dbReference type="InterPro" id="IPR027417">
    <property type="entry name" value="P-loop_NTPase"/>
</dbReference>
<feature type="domain" description="ABC transporter" evidence="2">
    <location>
        <begin position="9"/>
        <end position="160"/>
    </location>
</feature>
<dbReference type="PANTHER" id="PTHR42855:SF2">
    <property type="entry name" value="DRUG RESISTANCE ABC TRANSPORTER,ATP-BINDING PROTEIN"/>
    <property type="match status" value="1"/>
</dbReference>
<sequence length="181" mass="19487">MRIGARVLLHPTSFHVNAGERIGLVGRNGAGKTTMTRILAGEGQPSGGTVTHKGTVGYLPQDPRSGDLNQIAMDRVLAARDLATIVAKMRQAEEDMGGADEKAAAKAMDRYPALEERFRAAGGYAAESEAHRIASNLGLDDRILAQPLHTLSGGQRRRVEPRPHPLLGRRDPPARRAHQPP</sequence>
<evidence type="ECO:0000313" key="4">
    <source>
        <dbReference type="Proteomes" id="UP001157125"/>
    </source>
</evidence>
<proteinExistence type="predicted"/>
<dbReference type="InterPro" id="IPR051309">
    <property type="entry name" value="ABCF_ATPase"/>
</dbReference>
<organism evidence="3 4">
    <name type="scientific">Demequina litorisediminis</name>
    <dbReference type="NCBI Taxonomy" id="1849022"/>
    <lineage>
        <taxon>Bacteria</taxon>
        <taxon>Bacillati</taxon>
        <taxon>Actinomycetota</taxon>
        <taxon>Actinomycetes</taxon>
        <taxon>Micrococcales</taxon>
        <taxon>Demequinaceae</taxon>
        <taxon>Demequina</taxon>
    </lineage>
</organism>
<dbReference type="InterPro" id="IPR003439">
    <property type="entry name" value="ABC_transporter-like_ATP-bd"/>
</dbReference>
<evidence type="ECO:0000256" key="1">
    <source>
        <dbReference type="SAM" id="MobiDB-lite"/>
    </source>
</evidence>
<name>A0ABQ6IHH2_9MICO</name>
<comment type="caution">
    <text evidence="3">The sequence shown here is derived from an EMBL/GenBank/DDBJ whole genome shotgun (WGS) entry which is preliminary data.</text>
</comment>
<dbReference type="SUPFAM" id="SSF52540">
    <property type="entry name" value="P-loop containing nucleoside triphosphate hydrolases"/>
    <property type="match status" value="1"/>
</dbReference>